<protein>
    <submittedName>
        <fullName evidence="1">Uncharacterized protein</fullName>
    </submittedName>
</protein>
<evidence type="ECO:0000313" key="1">
    <source>
        <dbReference type="EMBL" id="ASA56358.1"/>
    </source>
</evidence>
<gene>
    <name evidence="1" type="ORF">BSQ33_12060</name>
</gene>
<name>A0A1Z2SGR7_VIBGA</name>
<dbReference type="Proteomes" id="UP000196708">
    <property type="component" value="Chromosome 1"/>
</dbReference>
<sequence length="60" mass="7163">MIAQSFIRVEFNRRILLKNVMKIQEKLLVPHEFPARDRIELNAHVLRNHARSVIWGEESL</sequence>
<accession>A0A1Z2SGR7</accession>
<dbReference type="KEGG" id="vga:BSQ33_12060"/>
<proteinExistence type="predicted"/>
<reference evidence="1 2" key="1">
    <citation type="submission" date="2016-12" db="EMBL/GenBank/DDBJ databases">
        <authorList>
            <person name="Song W.-J."/>
            <person name="Kurnit D.M."/>
        </authorList>
    </citation>
    <scope>NUCLEOTIDE SEQUENCE [LARGE SCALE GENOMIC DNA]</scope>
    <source>
        <strain evidence="1 2">ATCC 43942</strain>
    </source>
</reference>
<evidence type="ECO:0000313" key="2">
    <source>
        <dbReference type="Proteomes" id="UP000196708"/>
    </source>
</evidence>
<organism evidence="1 2">
    <name type="scientific">Vibrio gazogenes</name>
    <dbReference type="NCBI Taxonomy" id="687"/>
    <lineage>
        <taxon>Bacteria</taxon>
        <taxon>Pseudomonadati</taxon>
        <taxon>Pseudomonadota</taxon>
        <taxon>Gammaproteobacteria</taxon>
        <taxon>Vibrionales</taxon>
        <taxon>Vibrionaceae</taxon>
        <taxon>Vibrio</taxon>
    </lineage>
</organism>
<dbReference type="AlphaFoldDB" id="A0A1Z2SGR7"/>
<dbReference type="EMBL" id="CP018835">
    <property type="protein sequence ID" value="ASA56358.1"/>
    <property type="molecule type" value="Genomic_DNA"/>
</dbReference>